<feature type="compositionally biased region" description="Basic and acidic residues" evidence="1">
    <location>
        <begin position="813"/>
        <end position="824"/>
    </location>
</feature>
<feature type="compositionally biased region" description="Basic and acidic residues" evidence="1">
    <location>
        <begin position="1578"/>
        <end position="1599"/>
    </location>
</feature>
<evidence type="ECO:0000313" key="3">
    <source>
        <dbReference type="Proteomes" id="UP000007635"/>
    </source>
</evidence>
<feature type="compositionally biased region" description="Low complexity" evidence="1">
    <location>
        <begin position="1048"/>
        <end position="1058"/>
    </location>
</feature>
<feature type="region of interest" description="Disordered" evidence="1">
    <location>
        <begin position="1506"/>
        <end position="1728"/>
    </location>
</feature>
<feature type="region of interest" description="Disordered" evidence="1">
    <location>
        <begin position="154"/>
        <end position="201"/>
    </location>
</feature>
<dbReference type="Proteomes" id="UP000007635">
    <property type="component" value="Chromosome VI"/>
</dbReference>
<feature type="region of interest" description="Disordered" evidence="1">
    <location>
        <begin position="494"/>
        <end position="513"/>
    </location>
</feature>
<feature type="compositionally biased region" description="Polar residues" evidence="1">
    <location>
        <begin position="1059"/>
        <end position="1076"/>
    </location>
</feature>
<feature type="compositionally biased region" description="Basic and acidic residues" evidence="1">
    <location>
        <begin position="724"/>
        <end position="735"/>
    </location>
</feature>
<feature type="region of interest" description="Disordered" evidence="1">
    <location>
        <begin position="247"/>
        <end position="273"/>
    </location>
</feature>
<feature type="compositionally biased region" description="Basic and acidic residues" evidence="1">
    <location>
        <begin position="929"/>
        <end position="943"/>
    </location>
</feature>
<reference evidence="2" key="3">
    <citation type="submission" date="2025-09" db="UniProtKB">
        <authorList>
            <consortium name="Ensembl"/>
        </authorList>
    </citation>
    <scope>IDENTIFICATION</scope>
</reference>
<feature type="compositionally biased region" description="Polar residues" evidence="1">
    <location>
        <begin position="683"/>
        <end position="697"/>
    </location>
</feature>
<feature type="compositionally biased region" description="Polar residues" evidence="1">
    <location>
        <begin position="171"/>
        <end position="181"/>
    </location>
</feature>
<dbReference type="GeneTree" id="ENSGT00940000162611"/>
<feature type="compositionally biased region" description="Basic and acidic residues" evidence="1">
    <location>
        <begin position="475"/>
        <end position="487"/>
    </location>
</feature>
<feature type="region of interest" description="Disordered" evidence="1">
    <location>
        <begin position="760"/>
        <end position="825"/>
    </location>
</feature>
<feature type="compositionally biased region" description="Polar residues" evidence="1">
    <location>
        <begin position="336"/>
        <end position="357"/>
    </location>
</feature>
<protein>
    <recommendedName>
        <fullName evidence="4">Ligand dependent nuclear receptor corepressor-like</fullName>
    </recommendedName>
</protein>
<dbReference type="Pfam" id="PF15090">
    <property type="entry name" value="DUF4553"/>
    <property type="match status" value="1"/>
</dbReference>
<feature type="compositionally biased region" description="Polar residues" evidence="1">
    <location>
        <begin position="945"/>
        <end position="955"/>
    </location>
</feature>
<feature type="compositionally biased region" description="Polar residues" evidence="1">
    <location>
        <begin position="1201"/>
        <end position="1219"/>
    </location>
</feature>
<accession>A0AAQ4PPL0</accession>
<feature type="region of interest" description="Disordered" evidence="1">
    <location>
        <begin position="1323"/>
        <end position="1355"/>
    </location>
</feature>
<feature type="compositionally biased region" description="Polar residues" evidence="1">
    <location>
        <begin position="1125"/>
        <end position="1136"/>
    </location>
</feature>
<dbReference type="PANTHER" id="PTHR14931:SF2">
    <property type="entry name" value="LIGAND DEPENDENT NUCLEAR RECEPTOR COREPRESSOR"/>
    <property type="match status" value="1"/>
</dbReference>
<feature type="region of interest" description="Disordered" evidence="1">
    <location>
        <begin position="327"/>
        <end position="407"/>
    </location>
</feature>
<sequence>MASQCKSQQCTIDRRGFRQELDSWRHKLVHCVGFESILEGLFGPELIDDPTLFKDFEPTAVSDWSFDENCLFCCLRRDKVKEHLIGLSNKELEDSPKPLLVKDPTAISRLEKQAEEFLNAVLSRKDVPNFSDPHIPVVAREILQRMIRQFAAEYTSKTSSPQDSGSDSQPCFDQSLPTPSLLSGADPSTSPAAPPLAAPAHNQNPVLSKLLMADQDAPLDLTIKRPPAVPRDQDGVLDLSIKKSRCSSTSSLPVRSPCLSPATSTLKGEPHDTPIAKARDLQSASSLEQFMAKLCPHHQRQMEASNLTTGIQVTACSTAKASAVDAESSCAERRFPSSSTPKSEVQRTSHPSQSSCAMKQVPEDAVSLKTSAGPVLDLRSPGSGSRRAVVNPTATEAESNCGGDHAPLKMKIMTSNVAAGKKLSCVLNTSLSSHSDPLEDRQGNSNPSHRTETHSARLSSSAKRHSQTSHAHQARPRETLGSAKDKPANLFSVHMTIPSDSPRTARKTIKSSSDHRIRDSACRAIADPDLGNCDIVFIDKPITECFKEKRRGMQPRRNARKSTRGHMYSDEIWELKTVRTLAGRGKCPNPLPKLITLVTPKQVLSKPEGLPPVNMPFAGACRESGNQRMSTEERVIPGTGDTVEVAASDVDLPVETSQTDQSQSKGQSAAASPIRPQTENKETALNTDVEQNTTGDSGKTAERGESVSQASFDAEKDDEPELQEDLRESNDRLVPEKVVAPVEEDEPRLSLVEVQSSETALHPITAPSLVAQVEEEKEENNHEPTQEVQPESPRHCNNFEVPAEATTGSAEEPMGRETELKTSEGVEAVLPLENEGDNEDDVSSKTLDSLLKELPPWRRKKGTVVSLPKRLRKAEAVVVGFVNGRPISASDRSLRRRSSHSTTSPNKTPVKSSRSVPNKNSVESAVDNRSSEKHLPESDRAVKSIESSTVIQQVNKPSSSIPPSPKSKCPTKNKQRKAPREQDSLTVLSDQRKLRSASQRPAGAPPSPPKSNAVVPISSPQPTATDSHPPTEQLHALPFPTSLPDASPPIRSSSPAASEKSQQQAVPETTESNIENDQPVETAIEEIQKNTVEHQLPAEQQLQAAEIVVDDGRNEHPDRELLSPLENQSPSKTEMQSPPMPLRSKRVLQKEAEASDVALLQKPNVAFLESTSASGDEGSSLLSEKPKRMPLRSESSKVEMSHQSGTLSSAANTKKSALRSQRPAVASTSAFALDERPSNVTSPLKIIPERVTKAQVKAPPVSVATVLPHTSATPVLPPRAEPPKPTNKFFQALTGEENQHLITNLNLKYDKMQKGWVQMDKEGQPAAKYKNKADRQAAIWKSKRRARKSKSSENQKYSPVQMLFMKGFNLSSICRWFLDTTETKSLVIVKKVNTRLPSETQLCFHSSSSSGTSQGVFPSLQAERLKKHLKKFAIASPVKSNPRSQKLIAKALEHEANSELPSTTQALHAAKACVQMVESQKSSGKSKNPASARILRKYSNIREKMQVQQTNVRLKEASKSSNSDGMKRLATKKSAAKSNLRPPLKAKKSPVPVGKRMQASAAKMERRKTLAGKKTPKHPAERRTIRASRDAARADELPKRSSQRLGSPKTPDRGPADASKGKADNKKPTEAERTEVEKPAPNKATAAKVQAKESPQSNPPEAKGPEGAESLQQSGALKSPTPADQVLTRSQRKINVASKRPAKTQGPSTKRVRRSEESAMTRRGTAGV</sequence>
<feature type="compositionally biased region" description="Low complexity" evidence="1">
    <location>
        <begin position="661"/>
        <end position="672"/>
    </location>
</feature>
<feature type="region of interest" description="Disordered" evidence="1">
    <location>
        <begin position="654"/>
        <end position="748"/>
    </location>
</feature>
<keyword evidence="3" id="KW-1185">Reference proteome</keyword>
<reference evidence="2" key="2">
    <citation type="submission" date="2025-08" db="UniProtKB">
        <authorList>
            <consortium name="Ensembl"/>
        </authorList>
    </citation>
    <scope>IDENTIFICATION</scope>
</reference>
<feature type="compositionally biased region" description="Low complexity" evidence="1">
    <location>
        <begin position="1095"/>
        <end position="1106"/>
    </location>
</feature>
<feature type="compositionally biased region" description="Polar residues" evidence="1">
    <location>
        <begin position="905"/>
        <end position="923"/>
    </location>
</feature>
<dbReference type="Ensembl" id="ENSGACT00000039123.1">
    <property type="protein sequence ID" value="ENSGACP00000040682.1"/>
    <property type="gene ID" value="ENSGACG00000007469.2"/>
</dbReference>
<evidence type="ECO:0000256" key="1">
    <source>
        <dbReference type="SAM" id="MobiDB-lite"/>
    </source>
</evidence>
<feature type="compositionally biased region" description="Polar residues" evidence="1">
    <location>
        <begin position="1018"/>
        <end position="1030"/>
    </location>
</feature>
<evidence type="ECO:0000313" key="2">
    <source>
        <dbReference type="Ensembl" id="ENSGACP00000040682.1"/>
    </source>
</evidence>
<reference evidence="2 3" key="1">
    <citation type="journal article" date="2021" name="G3 (Bethesda)">
        <title>Improved contiguity of the threespine stickleback genome using long-read sequencing.</title>
        <authorList>
            <person name="Nath S."/>
            <person name="Shaw D.E."/>
            <person name="White M.A."/>
        </authorList>
    </citation>
    <scope>NUCLEOTIDE SEQUENCE [LARGE SCALE GENOMIC DNA]</scope>
    <source>
        <strain evidence="2 3">Lake Benthic</strain>
    </source>
</reference>
<feature type="region of interest" description="Disordered" evidence="1">
    <location>
        <begin position="431"/>
        <end position="488"/>
    </location>
</feature>
<feature type="region of interest" description="Disordered" evidence="1">
    <location>
        <begin position="880"/>
        <end position="1223"/>
    </location>
</feature>
<dbReference type="InterPro" id="IPR028104">
    <property type="entry name" value="DUF4553"/>
</dbReference>
<feature type="region of interest" description="Disordered" evidence="1">
    <location>
        <begin position="623"/>
        <end position="642"/>
    </location>
</feature>
<feature type="compositionally biased region" description="Basic and acidic residues" evidence="1">
    <location>
        <begin position="1110"/>
        <end position="1121"/>
    </location>
</feature>
<evidence type="ECO:0008006" key="4">
    <source>
        <dbReference type="Google" id="ProtNLM"/>
    </source>
</evidence>
<dbReference type="PANTHER" id="PTHR14931">
    <property type="entry name" value="GENE 340-RELATED"/>
    <property type="match status" value="1"/>
</dbReference>
<feature type="compositionally biased region" description="Basic and acidic residues" evidence="1">
    <location>
        <begin position="1610"/>
        <end position="1640"/>
    </location>
</feature>
<name>A0AAQ4PPL0_GASAC</name>
<feature type="compositionally biased region" description="Low complexity" evidence="1">
    <location>
        <begin position="155"/>
        <end position="170"/>
    </location>
</feature>
<proteinExistence type="predicted"/>
<organism evidence="2 3">
    <name type="scientific">Gasterosteus aculeatus aculeatus</name>
    <name type="common">three-spined stickleback</name>
    <dbReference type="NCBI Taxonomy" id="481459"/>
    <lineage>
        <taxon>Eukaryota</taxon>
        <taxon>Metazoa</taxon>
        <taxon>Chordata</taxon>
        <taxon>Craniata</taxon>
        <taxon>Vertebrata</taxon>
        <taxon>Euteleostomi</taxon>
        <taxon>Actinopterygii</taxon>
        <taxon>Neopterygii</taxon>
        <taxon>Teleostei</taxon>
        <taxon>Neoteleostei</taxon>
        <taxon>Acanthomorphata</taxon>
        <taxon>Eupercaria</taxon>
        <taxon>Perciformes</taxon>
        <taxon>Cottioidei</taxon>
        <taxon>Gasterosteales</taxon>
        <taxon>Gasterosteidae</taxon>
        <taxon>Gasterosteus</taxon>
    </lineage>
</organism>